<accession>A0A3M2M1Q0</accession>
<dbReference type="Pfam" id="PF25232">
    <property type="entry name" value="DUF7848"/>
    <property type="match status" value="1"/>
</dbReference>
<dbReference type="AlphaFoldDB" id="A0A3M2M1Q0"/>
<evidence type="ECO:0000256" key="1">
    <source>
        <dbReference type="SAM" id="Phobius"/>
    </source>
</evidence>
<organism evidence="3 4">
    <name type="scientific">Streptomyces triticirhizae</name>
    <dbReference type="NCBI Taxonomy" id="2483353"/>
    <lineage>
        <taxon>Bacteria</taxon>
        <taxon>Bacillati</taxon>
        <taxon>Actinomycetota</taxon>
        <taxon>Actinomycetes</taxon>
        <taxon>Kitasatosporales</taxon>
        <taxon>Streptomycetaceae</taxon>
        <taxon>Streptomyces</taxon>
    </lineage>
</organism>
<dbReference type="EMBL" id="RFFJ01000025">
    <property type="protein sequence ID" value="RMI43372.1"/>
    <property type="molecule type" value="Genomic_DNA"/>
</dbReference>
<dbReference type="Proteomes" id="UP000278673">
    <property type="component" value="Unassembled WGS sequence"/>
</dbReference>
<evidence type="ECO:0000313" key="3">
    <source>
        <dbReference type="EMBL" id="RMI43372.1"/>
    </source>
</evidence>
<name>A0A3M2M1Q0_9ACTN</name>
<sequence>MTDTDSESITGIIVKAADWVLREERGPGVPEGIHGAECMSCDARSPLFDNDPTPVAVWSVQHTQEHPDHTLYLARTEKHWRVVPRPDEAPAPANDRTARVLGPAFVGLMCLLTALSGLLPALTY</sequence>
<protein>
    <recommendedName>
        <fullName evidence="2">DUF7848 domain-containing protein</fullName>
    </recommendedName>
</protein>
<reference evidence="3 4" key="1">
    <citation type="submission" date="2018-10" db="EMBL/GenBank/DDBJ databases">
        <title>Isolation, diversity and antifungal activity of actinobacteria from wheat.</title>
        <authorList>
            <person name="Han C."/>
        </authorList>
    </citation>
    <scope>NUCLEOTIDE SEQUENCE [LARGE SCALE GENOMIC DNA]</scope>
    <source>
        <strain evidence="3 4">NEAU-YY642</strain>
    </source>
</reference>
<dbReference type="RefSeq" id="WP_122183015.1">
    <property type="nucleotide sequence ID" value="NZ_RFFJ01000025.1"/>
</dbReference>
<proteinExistence type="predicted"/>
<keyword evidence="1" id="KW-0472">Membrane</keyword>
<comment type="caution">
    <text evidence="3">The sequence shown here is derived from an EMBL/GenBank/DDBJ whole genome shotgun (WGS) entry which is preliminary data.</text>
</comment>
<evidence type="ECO:0000259" key="2">
    <source>
        <dbReference type="Pfam" id="PF25232"/>
    </source>
</evidence>
<keyword evidence="4" id="KW-1185">Reference proteome</keyword>
<keyword evidence="1" id="KW-0812">Transmembrane</keyword>
<evidence type="ECO:0000313" key="4">
    <source>
        <dbReference type="Proteomes" id="UP000278673"/>
    </source>
</evidence>
<gene>
    <name evidence="3" type="ORF">EBN88_07400</name>
</gene>
<feature type="domain" description="DUF7848" evidence="2">
    <location>
        <begin position="13"/>
        <end position="86"/>
    </location>
</feature>
<keyword evidence="1" id="KW-1133">Transmembrane helix</keyword>
<feature type="transmembrane region" description="Helical" evidence="1">
    <location>
        <begin position="100"/>
        <end position="122"/>
    </location>
</feature>
<dbReference type="InterPro" id="IPR057170">
    <property type="entry name" value="DUF7848"/>
</dbReference>